<feature type="transmembrane region" description="Helical" evidence="16">
    <location>
        <begin position="43"/>
        <end position="65"/>
    </location>
</feature>
<dbReference type="OrthoDB" id="5925at2759"/>
<dbReference type="STRING" id="104421.E2ACU2"/>
<comment type="function">
    <text evidence="1">Electron carrier protein. The oxidized form of the cytochrome c heme group can accept an electron from the heme group of the cytochrome c1 subunit of cytochrome reductase. Cytochrome c then transfers this electron to the cytochrome oxidase complex, the final protein carrier in the mitochondrial electron-transport chain.</text>
</comment>
<feature type="binding site" description="covalent" evidence="15">
    <location>
        <position position="112"/>
    </location>
    <ligand>
        <name>heme c</name>
        <dbReference type="ChEBI" id="CHEBI:61717"/>
    </ligand>
</feature>
<evidence type="ECO:0000256" key="6">
    <source>
        <dbReference type="ARBA" id="ARBA00022660"/>
    </source>
</evidence>
<evidence type="ECO:0000256" key="4">
    <source>
        <dbReference type="ARBA" id="ARBA00022448"/>
    </source>
</evidence>
<dbReference type="Pfam" id="PF02167">
    <property type="entry name" value="Cytochrom_C1"/>
    <property type="match status" value="1"/>
</dbReference>
<evidence type="ECO:0000256" key="5">
    <source>
        <dbReference type="ARBA" id="ARBA00022617"/>
    </source>
</evidence>
<keyword evidence="7 16" id="KW-0812">Transmembrane</keyword>
<keyword evidence="4" id="KW-0813">Transport</keyword>
<keyword evidence="12 15" id="KW-0408">Iron</keyword>
<evidence type="ECO:0000256" key="1">
    <source>
        <dbReference type="ARBA" id="ARBA00002555"/>
    </source>
</evidence>
<evidence type="ECO:0000256" key="15">
    <source>
        <dbReference type="PIRSR" id="PIRSR602326-1"/>
    </source>
</evidence>
<name>E2ACU2_CAMFO</name>
<dbReference type="PRINTS" id="PR00603">
    <property type="entry name" value="CYTOCHROMEC1"/>
</dbReference>
<dbReference type="OMA" id="FMDLIDV"/>
<dbReference type="SUPFAM" id="SSF81496">
    <property type="entry name" value="Cytochrome c1 subunit of cytochrome bc1 complex (Ubiquinol-cytochrome c reductase), transmembrane anchor"/>
    <property type="match status" value="1"/>
</dbReference>
<dbReference type="KEGG" id="cfo:105250973"/>
<evidence type="ECO:0000256" key="10">
    <source>
        <dbReference type="ARBA" id="ARBA00022982"/>
    </source>
</evidence>
<keyword evidence="11 16" id="KW-1133">Transmembrane helix</keyword>
<dbReference type="GO" id="GO:0009055">
    <property type="term" value="F:electron transfer activity"/>
    <property type="evidence" value="ECO:0007669"/>
    <property type="project" value="InterPro"/>
</dbReference>
<keyword evidence="8 15" id="KW-0479">Metal-binding</keyword>
<sequence>MATLLTRNYFRNLRAKRDSSGQQSGRVYTWCNDIRRSRGWKGILKNSLGVLASVGATCGAFLYFLDRSVRAAQPVARLPSYPWDFEGFFTSLDHSAVRRGWQVYRSVCHTCHSLRYVRFMDLIDVSHTADEVKAIAAEFEIEDGPDEEGNYYTRPGKLSDLLPLPFPNDEAARAANFGAYPPDLTYIIFSKWNGRNYLFSFLTGWMEPPAGVSLTDQQYFNAYFPGNVIGMAQMLFEGAVEYDDGTPATTSQMAKDLVEFLSWTSSQNFDTRKQMVIKVIGICLIMLASIGHHMRYTWSTLRSRQIAYIPKGKY</sequence>
<keyword evidence="13" id="KW-0496">Mitochondrion</keyword>
<comment type="similarity">
    <text evidence="3">Belongs to the cytochrome c family.</text>
</comment>
<dbReference type="InParanoid" id="E2ACU2"/>
<dbReference type="InterPro" id="IPR002326">
    <property type="entry name" value="Cyt_c1"/>
</dbReference>
<dbReference type="EMBL" id="GL438582">
    <property type="protein sequence ID" value="EFN68740.1"/>
    <property type="molecule type" value="Genomic_DNA"/>
</dbReference>
<dbReference type="Proteomes" id="UP000000311">
    <property type="component" value="Unassembled WGS sequence"/>
</dbReference>
<dbReference type="Gene3D" id="1.20.5.100">
    <property type="entry name" value="Cytochrome c1, transmembrane anchor, C-terminal"/>
    <property type="match status" value="1"/>
</dbReference>
<evidence type="ECO:0000256" key="14">
    <source>
        <dbReference type="ARBA" id="ARBA00023136"/>
    </source>
</evidence>
<evidence type="ECO:0000256" key="8">
    <source>
        <dbReference type="ARBA" id="ARBA00022723"/>
    </source>
</evidence>
<dbReference type="PANTHER" id="PTHR10266">
    <property type="entry name" value="CYTOCHROME C1"/>
    <property type="match status" value="1"/>
</dbReference>
<keyword evidence="9" id="KW-0999">Mitochondrion inner membrane</keyword>
<dbReference type="GO" id="GO:0046872">
    <property type="term" value="F:metal ion binding"/>
    <property type="evidence" value="ECO:0007669"/>
    <property type="project" value="UniProtKB-KW"/>
</dbReference>
<keyword evidence="5 15" id="KW-0349">Heme</keyword>
<evidence type="ECO:0000256" key="9">
    <source>
        <dbReference type="ARBA" id="ARBA00022792"/>
    </source>
</evidence>
<keyword evidence="14 16" id="KW-0472">Membrane</keyword>
<dbReference type="GO" id="GO:0006122">
    <property type="term" value="P:mitochondrial electron transport, ubiquinol to cytochrome c"/>
    <property type="evidence" value="ECO:0007669"/>
    <property type="project" value="TreeGrafter"/>
</dbReference>
<feature type="binding site" description="covalent" evidence="15">
    <location>
        <position position="111"/>
    </location>
    <ligand>
        <name>heme c</name>
        <dbReference type="ChEBI" id="CHEBI:61717"/>
    </ligand>
</feature>
<evidence type="ECO:0000256" key="2">
    <source>
        <dbReference type="ARBA" id="ARBA00004273"/>
    </source>
</evidence>
<dbReference type="GO" id="GO:0020037">
    <property type="term" value="F:heme binding"/>
    <property type="evidence" value="ECO:0007669"/>
    <property type="project" value="InterPro"/>
</dbReference>
<evidence type="ECO:0000256" key="3">
    <source>
        <dbReference type="ARBA" id="ARBA00006488"/>
    </source>
</evidence>
<feature type="binding site" description="covalent" evidence="15">
    <location>
        <position position="231"/>
    </location>
    <ligand>
        <name>heme c</name>
        <dbReference type="ChEBI" id="CHEBI:61717"/>
    </ligand>
</feature>
<dbReference type="PANTHER" id="PTHR10266:SF3">
    <property type="entry name" value="CYTOCHROME C1, HEME PROTEIN, MITOCHONDRIAL"/>
    <property type="match status" value="1"/>
</dbReference>
<evidence type="ECO:0000313" key="17">
    <source>
        <dbReference type="EMBL" id="EFN68740.1"/>
    </source>
</evidence>
<keyword evidence="18" id="KW-1185">Reference proteome</keyword>
<gene>
    <name evidence="17" type="ORF">EAG_14666</name>
</gene>
<evidence type="ECO:0000256" key="11">
    <source>
        <dbReference type="ARBA" id="ARBA00022989"/>
    </source>
</evidence>
<protein>
    <submittedName>
        <fullName evidence="17">Cytochrome c1-2, heme protein, mitochondrial</fullName>
    </submittedName>
</protein>
<evidence type="ECO:0000313" key="18">
    <source>
        <dbReference type="Proteomes" id="UP000000311"/>
    </source>
</evidence>
<evidence type="ECO:0000256" key="16">
    <source>
        <dbReference type="SAM" id="Phobius"/>
    </source>
</evidence>
<dbReference type="InterPro" id="IPR036909">
    <property type="entry name" value="Cyt_c-like_dom_sf"/>
</dbReference>
<evidence type="ECO:0000256" key="12">
    <source>
        <dbReference type="ARBA" id="ARBA00023004"/>
    </source>
</evidence>
<dbReference type="InterPro" id="IPR021157">
    <property type="entry name" value="Cyt_c1_TM_anchor_C"/>
</dbReference>
<organism evidence="18">
    <name type="scientific">Camponotus floridanus</name>
    <name type="common">Florida carpenter ant</name>
    <dbReference type="NCBI Taxonomy" id="104421"/>
    <lineage>
        <taxon>Eukaryota</taxon>
        <taxon>Metazoa</taxon>
        <taxon>Ecdysozoa</taxon>
        <taxon>Arthropoda</taxon>
        <taxon>Hexapoda</taxon>
        <taxon>Insecta</taxon>
        <taxon>Pterygota</taxon>
        <taxon>Neoptera</taxon>
        <taxon>Endopterygota</taxon>
        <taxon>Hymenoptera</taxon>
        <taxon>Apocrita</taxon>
        <taxon>Aculeata</taxon>
        <taxon>Formicoidea</taxon>
        <taxon>Formicidae</taxon>
        <taxon>Formicinae</taxon>
        <taxon>Camponotus</taxon>
    </lineage>
</organism>
<comment type="cofactor">
    <cofactor evidence="15">
        <name>heme c</name>
        <dbReference type="ChEBI" id="CHEBI:61717"/>
    </cofactor>
    <text evidence="15">Binds 1 heme c group covalently per subunit.</text>
</comment>
<keyword evidence="6" id="KW-0679">Respiratory chain</keyword>
<evidence type="ECO:0000256" key="7">
    <source>
        <dbReference type="ARBA" id="ARBA00022692"/>
    </source>
</evidence>
<dbReference type="GO" id="GO:0005743">
    <property type="term" value="C:mitochondrial inner membrane"/>
    <property type="evidence" value="ECO:0007669"/>
    <property type="project" value="UniProtKB-SubCell"/>
</dbReference>
<evidence type="ECO:0000256" key="13">
    <source>
        <dbReference type="ARBA" id="ARBA00023128"/>
    </source>
</evidence>
<accession>E2ACU2</accession>
<dbReference type="SUPFAM" id="SSF46626">
    <property type="entry name" value="Cytochrome c"/>
    <property type="match status" value="1"/>
</dbReference>
<keyword evidence="10" id="KW-0249">Electron transport</keyword>
<proteinExistence type="inferred from homology"/>
<dbReference type="Gene3D" id="1.10.760.10">
    <property type="entry name" value="Cytochrome c-like domain"/>
    <property type="match status" value="1"/>
</dbReference>
<reference evidence="17 18" key="1">
    <citation type="journal article" date="2010" name="Science">
        <title>Genomic comparison of the ants Camponotus floridanus and Harpegnathos saltator.</title>
        <authorList>
            <person name="Bonasio R."/>
            <person name="Zhang G."/>
            <person name="Ye C."/>
            <person name="Mutti N.S."/>
            <person name="Fang X."/>
            <person name="Qin N."/>
            <person name="Donahue G."/>
            <person name="Yang P."/>
            <person name="Li Q."/>
            <person name="Li C."/>
            <person name="Zhang P."/>
            <person name="Huang Z."/>
            <person name="Berger S.L."/>
            <person name="Reinberg D."/>
            <person name="Wang J."/>
            <person name="Liebig J."/>
        </authorList>
    </citation>
    <scope>NUCLEOTIDE SEQUENCE [LARGE SCALE GENOMIC DNA]</scope>
    <source>
        <strain evidence="18">C129</strain>
    </source>
</reference>
<dbReference type="AlphaFoldDB" id="E2ACU2"/>
<feature type="binding site" description="covalent" evidence="15">
    <location>
        <position position="108"/>
    </location>
    <ligand>
        <name>heme c</name>
        <dbReference type="ChEBI" id="CHEBI:61717"/>
    </ligand>
</feature>
<comment type="subcellular location">
    <subcellularLocation>
        <location evidence="2">Mitochondrion inner membrane</location>
    </subcellularLocation>
</comment>